<gene>
    <name evidence="2" type="ORF">GPM918_LOCUS37696</name>
    <name evidence="1" type="ORF">OVA965_LOCUS37815</name>
    <name evidence="4" type="ORF">SRO942_LOCUS38471</name>
    <name evidence="3" type="ORF">TMI583_LOCUS38934</name>
</gene>
<proteinExistence type="predicted"/>
<reference evidence="2" key="1">
    <citation type="submission" date="2021-02" db="EMBL/GenBank/DDBJ databases">
        <authorList>
            <person name="Nowell W R."/>
        </authorList>
    </citation>
    <scope>NUCLEOTIDE SEQUENCE</scope>
</reference>
<protein>
    <submittedName>
        <fullName evidence="2">Uncharacterized protein</fullName>
    </submittedName>
</protein>
<dbReference type="EMBL" id="CAJOBA010058485">
    <property type="protein sequence ID" value="CAF4308507.1"/>
    <property type="molecule type" value="Genomic_DNA"/>
</dbReference>
<dbReference type="EMBL" id="CAJNOQ010024135">
    <property type="protein sequence ID" value="CAF1524178.1"/>
    <property type="molecule type" value="Genomic_DNA"/>
</dbReference>
<name>A0A815UZP9_9BILA</name>
<dbReference type="Proteomes" id="UP000677228">
    <property type="component" value="Unassembled WGS sequence"/>
</dbReference>
<organism evidence="2 5">
    <name type="scientific">Didymodactylos carnosus</name>
    <dbReference type="NCBI Taxonomy" id="1234261"/>
    <lineage>
        <taxon>Eukaryota</taxon>
        <taxon>Metazoa</taxon>
        <taxon>Spiralia</taxon>
        <taxon>Gnathifera</taxon>
        <taxon>Rotifera</taxon>
        <taxon>Eurotatoria</taxon>
        <taxon>Bdelloidea</taxon>
        <taxon>Philodinida</taxon>
        <taxon>Philodinidae</taxon>
        <taxon>Didymodactylos</taxon>
    </lineage>
</organism>
<dbReference type="EMBL" id="CAJNOK010036341">
    <property type="protein sequence ID" value="CAF1521635.1"/>
    <property type="molecule type" value="Genomic_DNA"/>
</dbReference>
<dbReference type="Proteomes" id="UP000682733">
    <property type="component" value="Unassembled WGS sequence"/>
</dbReference>
<accession>A0A815UZP9</accession>
<comment type="caution">
    <text evidence="2">The sequence shown here is derived from an EMBL/GenBank/DDBJ whole genome shotgun (WGS) entry which is preliminary data.</text>
</comment>
<dbReference type="Proteomes" id="UP000681722">
    <property type="component" value="Unassembled WGS sequence"/>
</dbReference>
<sequence>MDTTGIYINKNVPYPNEVESLENMDSERDKRLTHKLKATSYGDWQFNIGIINTKDFENRENLDNMFIEKSEQTISKTCINVERISVQKAIKFCNIEFSCNMDWYLNNQDAVEIDLNR</sequence>
<dbReference type="Proteomes" id="UP000663829">
    <property type="component" value="Unassembled WGS sequence"/>
</dbReference>
<dbReference type="AlphaFoldDB" id="A0A815UZP9"/>
<dbReference type="OrthoDB" id="10012661at2759"/>
<evidence type="ECO:0000313" key="3">
    <source>
        <dbReference type="EMBL" id="CAF4308507.1"/>
    </source>
</evidence>
<keyword evidence="5" id="KW-1185">Reference proteome</keyword>
<evidence type="ECO:0000313" key="2">
    <source>
        <dbReference type="EMBL" id="CAF1524178.1"/>
    </source>
</evidence>
<evidence type="ECO:0000313" key="1">
    <source>
        <dbReference type="EMBL" id="CAF1521635.1"/>
    </source>
</evidence>
<dbReference type="EMBL" id="CAJOBC010089698">
    <property type="protein sequence ID" value="CAF4383269.1"/>
    <property type="molecule type" value="Genomic_DNA"/>
</dbReference>
<evidence type="ECO:0000313" key="5">
    <source>
        <dbReference type="Proteomes" id="UP000663829"/>
    </source>
</evidence>
<evidence type="ECO:0000313" key="4">
    <source>
        <dbReference type="EMBL" id="CAF4383269.1"/>
    </source>
</evidence>